<evidence type="ECO:0000256" key="5">
    <source>
        <dbReference type="ARBA" id="ARBA00021528"/>
    </source>
</evidence>
<dbReference type="SUPFAM" id="SSF53659">
    <property type="entry name" value="Isocitrate/Isopropylmalate dehydrogenase-like"/>
    <property type="match status" value="1"/>
</dbReference>
<dbReference type="PATRIC" id="fig|1231190.3.peg.3025"/>
<dbReference type="PANTHER" id="PTHR43356:SF3">
    <property type="entry name" value="PHOSPHATE ACETYLTRANSFERASE"/>
    <property type="match status" value="1"/>
</dbReference>
<keyword evidence="11" id="KW-1185">Reference proteome</keyword>
<dbReference type="EMBL" id="AMSI01000009">
    <property type="protein sequence ID" value="EKF41849.1"/>
    <property type="molecule type" value="Genomic_DNA"/>
</dbReference>
<evidence type="ECO:0000259" key="9">
    <source>
        <dbReference type="Pfam" id="PF01515"/>
    </source>
</evidence>
<dbReference type="NCBIfam" id="TIGR00651">
    <property type="entry name" value="pta"/>
    <property type="match status" value="1"/>
</dbReference>
<keyword evidence="7" id="KW-0012">Acyltransferase</keyword>
<gene>
    <name evidence="10" type="ORF">NA8A_14569</name>
</gene>
<dbReference type="Gene3D" id="3.40.50.10950">
    <property type="match status" value="1"/>
</dbReference>
<dbReference type="NCBIfam" id="NF007233">
    <property type="entry name" value="PRK09653.1"/>
    <property type="match status" value="1"/>
</dbReference>
<dbReference type="Gene3D" id="3.40.50.10750">
    <property type="entry name" value="Isocitrate/Isopropylmalate dehydrogenase-like"/>
    <property type="match status" value="1"/>
</dbReference>
<dbReference type="Proteomes" id="UP000007374">
    <property type="component" value="Unassembled WGS sequence"/>
</dbReference>
<name>K2NVH4_9HYPH</name>
<sequence>MKPLLRIYDIARTAQRYILLPEGDDPRIQRAAVRAVREGLARVTLLGDPSVLRPALEELGAGGLVGIIDPDRADDIDELVREYHRLRAHKGVSLQQARAGVADPMIQAALRVRLGQADGTVGGASHTTSQTLRAALQLIGPASGVSVVSSFFLMLSCETRAAVKGGMIFADCGLNVLPDAGELASIARASAVTCRQLLNEEPRVAMLSFSTAGSAEHASLGRIRQAVSMIREAEPDLEIDGELQFDAAIDDAVRKHKAPMSRLSARPNVFIFPDLASGNIGYKIAQRLGGLDAIGPILQGLALPANDLSRGCSVDDVLAAIAITAVQAASAGTVQARRSISSRM</sequence>
<evidence type="ECO:0000313" key="10">
    <source>
        <dbReference type="EMBL" id="EKF41849.1"/>
    </source>
</evidence>
<dbReference type="RefSeq" id="WP_009451091.1">
    <property type="nucleotide sequence ID" value="NZ_AMSI01000009.1"/>
</dbReference>
<comment type="similarity">
    <text evidence="3">Belongs to the phosphate acetyltransferase and butyryltransferase family.</text>
</comment>
<feature type="domain" description="Phosphate acetyl/butaryl transferase" evidence="9">
    <location>
        <begin position="6"/>
        <end position="325"/>
    </location>
</feature>
<comment type="caution">
    <text evidence="10">The sequence shown here is derived from an EMBL/GenBank/DDBJ whole genome shotgun (WGS) entry which is preliminary data.</text>
</comment>
<evidence type="ECO:0000256" key="3">
    <source>
        <dbReference type="ARBA" id="ARBA00005656"/>
    </source>
</evidence>
<dbReference type="InterPro" id="IPR042112">
    <property type="entry name" value="P_AcTrfase_dom2"/>
</dbReference>
<dbReference type="InterPro" id="IPR002505">
    <property type="entry name" value="PTA_PTB"/>
</dbReference>
<evidence type="ECO:0000256" key="1">
    <source>
        <dbReference type="ARBA" id="ARBA00000705"/>
    </source>
</evidence>
<evidence type="ECO:0000256" key="6">
    <source>
        <dbReference type="ARBA" id="ARBA00022679"/>
    </source>
</evidence>
<dbReference type="GO" id="GO:0008959">
    <property type="term" value="F:phosphate acetyltransferase activity"/>
    <property type="evidence" value="ECO:0007669"/>
    <property type="project" value="UniProtKB-EC"/>
</dbReference>
<dbReference type="AlphaFoldDB" id="K2NVH4"/>
<proteinExistence type="inferred from homology"/>
<comment type="catalytic activity">
    <reaction evidence="1">
        <text>acetyl-CoA + phosphate = acetyl phosphate + CoA</text>
        <dbReference type="Rhea" id="RHEA:19521"/>
        <dbReference type="ChEBI" id="CHEBI:22191"/>
        <dbReference type="ChEBI" id="CHEBI:43474"/>
        <dbReference type="ChEBI" id="CHEBI:57287"/>
        <dbReference type="ChEBI" id="CHEBI:57288"/>
        <dbReference type="EC" id="2.3.1.8"/>
    </reaction>
</comment>
<dbReference type="EC" id="2.3.1.8" evidence="4"/>
<evidence type="ECO:0000256" key="4">
    <source>
        <dbReference type="ARBA" id="ARBA00012707"/>
    </source>
</evidence>
<keyword evidence="6 10" id="KW-0808">Transferase</keyword>
<dbReference type="PANTHER" id="PTHR43356">
    <property type="entry name" value="PHOSPHATE ACETYLTRANSFERASE"/>
    <property type="match status" value="1"/>
</dbReference>
<dbReference type="PIRSF" id="PIRSF000428">
    <property type="entry name" value="P_Ac_trans"/>
    <property type="match status" value="1"/>
</dbReference>
<evidence type="ECO:0000256" key="2">
    <source>
        <dbReference type="ARBA" id="ARBA00004989"/>
    </source>
</evidence>
<dbReference type="OrthoDB" id="9808984at2"/>
<organism evidence="10 11">
    <name type="scientific">Nitratireductor indicus C115</name>
    <dbReference type="NCBI Taxonomy" id="1231190"/>
    <lineage>
        <taxon>Bacteria</taxon>
        <taxon>Pseudomonadati</taxon>
        <taxon>Pseudomonadota</taxon>
        <taxon>Alphaproteobacteria</taxon>
        <taxon>Hyphomicrobiales</taxon>
        <taxon>Phyllobacteriaceae</taxon>
        <taxon>Nitratireductor</taxon>
    </lineage>
</organism>
<protein>
    <recommendedName>
        <fullName evidence="5">Phosphate acetyltransferase</fullName>
        <ecNumber evidence="4">2.3.1.8</ecNumber>
    </recommendedName>
    <alternativeName>
        <fullName evidence="8">Phosphotransacetylase</fullName>
    </alternativeName>
</protein>
<accession>K2NVH4</accession>
<dbReference type="STRING" id="721133.SAMN05216176_10931"/>
<dbReference type="Pfam" id="PF01515">
    <property type="entry name" value="PTA_PTB"/>
    <property type="match status" value="1"/>
</dbReference>
<dbReference type="eggNOG" id="COG0280">
    <property type="taxonomic scope" value="Bacteria"/>
</dbReference>
<evidence type="ECO:0000256" key="8">
    <source>
        <dbReference type="ARBA" id="ARBA00031108"/>
    </source>
</evidence>
<evidence type="ECO:0000313" key="11">
    <source>
        <dbReference type="Proteomes" id="UP000007374"/>
    </source>
</evidence>
<dbReference type="InterPro" id="IPR004614">
    <property type="entry name" value="P_AcTrfase"/>
</dbReference>
<reference evidence="10 11" key="1">
    <citation type="journal article" date="2012" name="J. Bacteriol.">
        <title>Genome Sequence of Nitratireductor indicus Type Strain C115.</title>
        <authorList>
            <person name="Lai Q."/>
            <person name="Li G."/>
            <person name="Yu Z."/>
            <person name="Shao Z."/>
        </authorList>
    </citation>
    <scope>NUCLEOTIDE SEQUENCE [LARGE SCALE GENOMIC DNA]</scope>
    <source>
        <strain evidence="10 11">C115</strain>
    </source>
</reference>
<dbReference type="InterPro" id="IPR050500">
    <property type="entry name" value="Phos_Acetyltrans/Butyryltrans"/>
</dbReference>
<evidence type="ECO:0000256" key="7">
    <source>
        <dbReference type="ARBA" id="ARBA00023315"/>
    </source>
</evidence>
<dbReference type="InterPro" id="IPR042113">
    <property type="entry name" value="P_AcTrfase_dom1"/>
</dbReference>
<comment type="pathway">
    <text evidence="2">Metabolic intermediate biosynthesis; acetyl-CoA biosynthesis; acetyl-CoA from acetate: step 2/2.</text>
</comment>
<dbReference type="InterPro" id="IPR012147">
    <property type="entry name" value="P_Ac_Bu_trans"/>
</dbReference>